<sequence length="390" mass="43239">MHIAYIGRSFLDYRVPVFDVLNRMTNGELHVIYGKEVTPCRVQKKISAVLGSQGIGLEGEKRIGPKVLSGYANETLRIVYQPGALSALKRIKPDVVVGDGFFQWTAFALAYRILYGIPLVVCYERTAYTERKAQWYRSVYRNLVLKFVGAMSCNGKLSKEYAQSLGMDSRRITTGHMVADTDNLKQRTAEISNAQCQDLRASWGAPKMVFLSVGRLVALKGFSHLLEGWSKFSGAYDGTSALVIVGSGPEYAALHELIKRMTLKSVHLVGDVDYDQIATYYASADIFVMPTLEDNWSLVVPEAMACGLPVICSIYNGCWPELVQEGRNGWVFDPLQRDSIVRTLTKALSSVDDLPRMGSESRSIVANHTPEHAAKAIWDACKIALGTKHL</sequence>
<reference evidence="3 4" key="1">
    <citation type="journal article" date="2007" name="Proc. Natl. Acad. Sci. U.S.A.">
        <title>The genome of Syntrophus aciditrophicus: life at the thermodynamic limit of microbial growth.</title>
        <authorList>
            <person name="McInerney M.J."/>
            <person name="Rohlin L."/>
            <person name="Mouttaki H."/>
            <person name="Kim U."/>
            <person name="Krupp R.S."/>
            <person name="Rios-Hernandez L."/>
            <person name="Sieber J."/>
            <person name="Struchtemeyer C.G."/>
            <person name="Bhattacharyya A."/>
            <person name="Campbell J.W."/>
            <person name="Gunsalus R.P."/>
        </authorList>
    </citation>
    <scope>NUCLEOTIDE SEQUENCE [LARGE SCALE GENOMIC DNA]</scope>
    <source>
        <strain evidence="3 4">SB</strain>
    </source>
</reference>
<dbReference type="CDD" id="cd03801">
    <property type="entry name" value="GT4_PimA-like"/>
    <property type="match status" value="1"/>
</dbReference>
<dbReference type="GO" id="GO:0016757">
    <property type="term" value="F:glycosyltransferase activity"/>
    <property type="evidence" value="ECO:0007669"/>
    <property type="project" value="UniProtKB-KW"/>
</dbReference>
<proteinExistence type="predicted"/>
<keyword evidence="3" id="KW-0328">Glycosyltransferase</keyword>
<dbReference type="KEGG" id="sat:SYN_01101"/>
<evidence type="ECO:0000259" key="1">
    <source>
        <dbReference type="Pfam" id="PF00534"/>
    </source>
</evidence>
<keyword evidence="3" id="KW-0808">Transferase</keyword>
<accession>Q2LPW3</accession>
<evidence type="ECO:0000313" key="3">
    <source>
        <dbReference type="EMBL" id="ABC76306.1"/>
    </source>
</evidence>
<dbReference type="EMBL" id="CP000252">
    <property type="protein sequence ID" value="ABC76306.1"/>
    <property type="molecule type" value="Genomic_DNA"/>
</dbReference>
<evidence type="ECO:0000259" key="2">
    <source>
        <dbReference type="Pfam" id="PF13439"/>
    </source>
</evidence>
<dbReference type="InterPro" id="IPR001296">
    <property type="entry name" value="Glyco_trans_1"/>
</dbReference>
<dbReference type="InterPro" id="IPR028098">
    <property type="entry name" value="Glyco_trans_4-like_N"/>
</dbReference>
<keyword evidence="4" id="KW-1185">Reference proteome</keyword>
<dbReference type="InterPro" id="IPR050194">
    <property type="entry name" value="Glycosyltransferase_grp1"/>
</dbReference>
<dbReference type="SUPFAM" id="SSF53756">
    <property type="entry name" value="UDP-Glycosyltransferase/glycogen phosphorylase"/>
    <property type="match status" value="1"/>
</dbReference>
<dbReference type="STRING" id="56780.SYN_01101"/>
<name>Q2LPW3_SYNAS</name>
<dbReference type="PANTHER" id="PTHR45947:SF3">
    <property type="entry name" value="SULFOQUINOVOSYL TRANSFERASE SQD2"/>
    <property type="match status" value="1"/>
</dbReference>
<dbReference type="Gene3D" id="3.40.50.2000">
    <property type="entry name" value="Glycogen Phosphorylase B"/>
    <property type="match status" value="2"/>
</dbReference>
<feature type="domain" description="Glycosyltransferase subfamily 4-like N-terminal" evidence="2">
    <location>
        <begin position="63"/>
        <end position="176"/>
    </location>
</feature>
<protein>
    <submittedName>
        <fullName evidence="3">Glycosyltransferase</fullName>
        <ecNumber evidence="3">2.4.1.-</ecNumber>
    </submittedName>
</protein>
<organism evidence="3 4">
    <name type="scientific">Syntrophus aciditrophicus (strain SB)</name>
    <dbReference type="NCBI Taxonomy" id="56780"/>
    <lineage>
        <taxon>Bacteria</taxon>
        <taxon>Pseudomonadati</taxon>
        <taxon>Thermodesulfobacteriota</taxon>
        <taxon>Syntrophia</taxon>
        <taxon>Syntrophales</taxon>
        <taxon>Syntrophaceae</taxon>
        <taxon>Syntrophus</taxon>
    </lineage>
</organism>
<feature type="domain" description="Glycosyl transferase family 1" evidence="1">
    <location>
        <begin position="207"/>
        <end position="361"/>
    </location>
</feature>
<dbReference type="Pfam" id="PF00534">
    <property type="entry name" value="Glycos_transf_1"/>
    <property type="match status" value="1"/>
</dbReference>
<dbReference type="PANTHER" id="PTHR45947">
    <property type="entry name" value="SULFOQUINOVOSYL TRANSFERASE SQD2"/>
    <property type="match status" value="1"/>
</dbReference>
<dbReference type="eggNOG" id="COG0438">
    <property type="taxonomic scope" value="Bacteria"/>
</dbReference>
<evidence type="ECO:0000313" key="4">
    <source>
        <dbReference type="Proteomes" id="UP000001933"/>
    </source>
</evidence>
<gene>
    <name evidence="3" type="ORF">SYN_01101</name>
</gene>
<dbReference type="Proteomes" id="UP000001933">
    <property type="component" value="Chromosome"/>
</dbReference>
<dbReference type="CAZy" id="GT4">
    <property type="family name" value="Glycosyltransferase Family 4"/>
</dbReference>
<dbReference type="Pfam" id="PF13439">
    <property type="entry name" value="Glyco_transf_4"/>
    <property type="match status" value="1"/>
</dbReference>
<dbReference type="InParanoid" id="Q2LPW3"/>
<dbReference type="AlphaFoldDB" id="Q2LPW3"/>
<dbReference type="EC" id="2.4.1.-" evidence="3"/>
<dbReference type="HOGENOM" id="CLU_009583_5_2_7"/>